<gene>
    <name evidence="1" type="ORF">DERP_014927</name>
</gene>
<evidence type="ECO:0000313" key="1">
    <source>
        <dbReference type="EMBL" id="KAH9427026.1"/>
    </source>
</evidence>
<organism evidence="1 2">
    <name type="scientific">Dermatophagoides pteronyssinus</name>
    <name type="common">European house dust mite</name>
    <dbReference type="NCBI Taxonomy" id="6956"/>
    <lineage>
        <taxon>Eukaryota</taxon>
        <taxon>Metazoa</taxon>
        <taxon>Ecdysozoa</taxon>
        <taxon>Arthropoda</taxon>
        <taxon>Chelicerata</taxon>
        <taxon>Arachnida</taxon>
        <taxon>Acari</taxon>
        <taxon>Acariformes</taxon>
        <taxon>Sarcoptiformes</taxon>
        <taxon>Astigmata</taxon>
        <taxon>Psoroptidia</taxon>
        <taxon>Analgoidea</taxon>
        <taxon>Pyroglyphidae</taxon>
        <taxon>Dermatophagoidinae</taxon>
        <taxon>Dermatophagoides</taxon>
    </lineage>
</organism>
<protein>
    <submittedName>
        <fullName evidence="1">Uncharacterized protein</fullName>
    </submittedName>
</protein>
<keyword evidence="2" id="KW-1185">Reference proteome</keyword>
<dbReference type="EMBL" id="NJHN03000002">
    <property type="protein sequence ID" value="KAH9427026.1"/>
    <property type="molecule type" value="Genomic_DNA"/>
</dbReference>
<evidence type="ECO:0000313" key="2">
    <source>
        <dbReference type="Proteomes" id="UP000887458"/>
    </source>
</evidence>
<dbReference type="Proteomes" id="UP000887458">
    <property type="component" value="Unassembled WGS sequence"/>
</dbReference>
<name>A0ABQ8JWM7_DERPT</name>
<comment type="caution">
    <text evidence="1">The sequence shown here is derived from an EMBL/GenBank/DDBJ whole genome shotgun (WGS) entry which is preliminary data.</text>
</comment>
<accession>A0ABQ8JWM7</accession>
<reference evidence="1 2" key="2">
    <citation type="journal article" date="2022" name="Mol. Biol. Evol.">
        <title>Comparative Genomics Reveals Insights into the Divergent Evolution of Astigmatic Mites and Household Pest Adaptations.</title>
        <authorList>
            <person name="Xiong Q."/>
            <person name="Wan A.T."/>
            <person name="Liu X."/>
            <person name="Fung C.S."/>
            <person name="Xiao X."/>
            <person name="Malainual N."/>
            <person name="Hou J."/>
            <person name="Wang L."/>
            <person name="Wang M."/>
            <person name="Yang K.Y."/>
            <person name="Cui Y."/>
            <person name="Leung E.L."/>
            <person name="Nong W."/>
            <person name="Shin S.K."/>
            <person name="Au S.W."/>
            <person name="Jeong K.Y."/>
            <person name="Chew F.T."/>
            <person name="Hui J.H."/>
            <person name="Leung T.F."/>
            <person name="Tungtrongchitr A."/>
            <person name="Zhong N."/>
            <person name="Liu Z."/>
            <person name="Tsui S.K."/>
        </authorList>
    </citation>
    <scope>NUCLEOTIDE SEQUENCE [LARGE SCALE GENOMIC DNA]</scope>
    <source>
        <strain evidence="1">Derp</strain>
    </source>
</reference>
<proteinExistence type="predicted"/>
<reference evidence="1 2" key="1">
    <citation type="journal article" date="2018" name="J. Allergy Clin. Immunol.">
        <title>High-quality assembly of Dermatophagoides pteronyssinus genome and transcriptome reveals a wide range of novel allergens.</title>
        <authorList>
            <person name="Liu X.Y."/>
            <person name="Yang K.Y."/>
            <person name="Wang M.Q."/>
            <person name="Kwok J.S."/>
            <person name="Zeng X."/>
            <person name="Yang Z."/>
            <person name="Xiao X.J."/>
            <person name="Lau C.P."/>
            <person name="Li Y."/>
            <person name="Huang Z.M."/>
            <person name="Ba J.G."/>
            <person name="Yim A.K."/>
            <person name="Ouyang C.Y."/>
            <person name="Ngai S.M."/>
            <person name="Chan T.F."/>
            <person name="Leung E.L."/>
            <person name="Liu L."/>
            <person name="Liu Z.G."/>
            <person name="Tsui S.K."/>
        </authorList>
    </citation>
    <scope>NUCLEOTIDE SEQUENCE [LARGE SCALE GENOMIC DNA]</scope>
    <source>
        <strain evidence="1">Derp</strain>
    </source>
</reference>
<sequence>MVTYLLMYHHLNYEHSSVSLEHNRMVHQQACIVADVCDLTLPPPPPPVDDEHECNLSRELTGDCDDVLLLVAGILFRLFIV</sequence>